<keyword evidence="4" id="KW-1185">Reference proteome</keyword>
<accession>A0AAD8U1P8</accession>
<reference evidence="3" key="1">
    <citation type="submission" date="2023-07" db="EMBL/GenBank/DDBJ databases">
        <title>A chromosome-level genome assembly of Lolium multiflorum.</title>
        <authorList>
            <person name="Chen Y."/>
            <person name="Copetti D."/>
            <person name="Kolliker R."/>
            <person name="Studer B."/>
        </authorList>
    </citation>
    <scope>NUCLEOTIDE SEQUENCE</scope>
    <source>
        <strain evidence="3">02402/16</strain>
        <tissue evidence="3">Leaf</tissue>
    </source>
</reference>
<evidence type="ECO:0000313" key="3">
    <source>
        <dbReference type="EMBL" id="KAK1696117.1"/>
    </source>
</evidence>
<proteinExistence type="predicted"/>
<feature type="compositionally biased region" description="Basic and acidic residues" evidence="1">
    <location>
        <begin position="334"/>
        <end position="353"/>
    </location>
</feature>
<feature type="domain" description="Transposase (putative) gypsy type" evidence="2">
    <location>
        <begin position="53"/>
        <end position="91"/>
    </location>
</feature>
<dbReference type="PANTHER" id="PTHR33026:SF7">
    <property type="entry name" value="OS03G0100275 PROTEIN"/>
    <property type="match status" value="1"/>
</dbReference>
<protein>
    <recommendedName>
        <fullName evidence="2">Transposase (putative) gypsy type domain-containing protein</fullName>
    </recommendedName>
</protein>
<feature type="region of interest" description="Disordered" evidence="1">
    <location>
        <begin position="272"/>
        <end position="388"/>
    </location>
</feature>
<dbReference type="InterPro" id="IPR007321">
    <property type="entry name" value="Transposase_28"/>
</dbReference>
<feature type="compositionally biased region" description="Low complexity" evidence="1">
    <location>
        <begin position="307"/>
        <end position="326"/>
    </location>
</feature>
<comment type="caution">
    <text evidence="3">The sequence shown here is derived from an EMBL/GenBank/DDBJ whole genome shotgun (WGS) entry which is preliminary data.</text>
</comment>
<evidence type="ECO:0000259" key="2">
    <source>
        <dbReference type="Pfam" id="PF04195"/>
    </source>
</evidence>
<name>A0AAD8U1P8_LOLMU</name>
<dbReference type="AlphaFoldDB" id="A0AAD8U1P8"/>
<dbReference type="Proteomes" id="UP001231189">
    <property type="component" value="Unassembled WGS sequence"/>
</dbReference>
<dbReference type="PANTHER" id="PTHR33026">
    <property type="entry name" value="OS06G0360600 PROTEIN"/>
    <property type="match status" value="1"/>
</dbReference>
<dbReference type="Pfam" id="PF04195">
    <property type="entry name" value="Transposase_28"/>
    <property type="match status" value="1"/>
</dbReference>
<dbReference type="EMBL" id="JAUUTY010000001">
    <property type="protein sequence ID" value="KAK1696117.1"/>
    <property type="molecule type" value="Genomic_DNA"/>
</dbReference>
<gene>
    <name evidence="3" type="ORF">QYE76_012814</name>
</gene>
<sequence>MTSTDLGSAEWERSKISGQDINMLKKMGFSKKENALQFPKEESYPKPPINYRLHHLTPNSLLHISIFITLCECFLGVQPNWALWKRIFCIRRNSHHNVAYNIGGVVICVRSEVDYFDVKFPDSVQGWRKKWLYVHEESSNPAEENIAPFDGEAKIFRRRSWDAEATEAEKLATEALMTRIHELQNTRGKELSGIEITAYFLRTRVQPLQARKNPFWKYAGEEDADRLSKDLPLKDFEKLIRKISSLNKKDLIPTSCRVAPFSSANPLPEGHLVLSSLPPLPEGGDVEERAVVDDDNQSTTRPATEIAGSHKSAASAESEATASTHSLPHASKRKRDDVKDSGTSKAEEAEPSHKKAAFNPYTDALVSSDEEEEQAVDATARTRDLAESNKRADALAVKLKQSEENRQKAEKDAATIQDLRERLHKAETSLSDNITQQSAREAEILSRLESQCRRFVRRTHQEYEVDGPVGDELLDALTLAEIHGDEARDGLENAEAGLLKLFPYFFPKKETPSTFVELAKTFNGPEDLGLKLRQEGLKIGVEGTIALTANSQQDVDWAKVGNIGEMETKKWQSLIRAAKPSARPILSFLGVKPAPAPSASKPEVK</sequence>
<organism evidence="3 4">
    <name type="scientific">Lolium multiflorum</name>
    <name type="common">Italian ryegrass</name>
    <name type="synonym">Lolium perenne subsp. multiflorum</name>
    <dbReference type="NCBI Taxonomy" id="4521"/>
    <lineage>
        <taxon>Eukaryota</taxon>
        <taxon>Viridiplantae</taxon>
        <taxon>Streptophyta</taxon>
        <taxon>Embryophyta</taxon>
        <taxon>Tracheophyta</taxon>
        <taxon>Spermatophyta</taxon>
        <taxon>Magnoliopsida</taxon>
        <taxon>Liliopsida</taxon>
        <taxon>Poales</taxon>
        <taxon>Poaceae</taxon>
        <taxon>BOP clade</taxon>
        <taxon>Pooideae</taxon>
        <taxon>Poodae</taxon>
        <taxon>Poeae</taxon>
        <taxon>Poeae Chloroplast Group 2 (Poeae type)</taxon>
        <taxon>Loliodinae</taxon>
        <taxon>Loliinae</taxon>
        <taxon>Lolium</taxon>
    </lineage>
</organism>
<evidence type="ECO:0000313" key="4">
    <source>
        <dbReference type="Proteomes" id="UP001231189"/>
    </source>
</evidence>
<evidence type="ECO:0000256" key="1">
    <source>
        <dbReference type="SAM" id="MobiDB-lite"/>
    </source>
</evidence>